<dbReference type="Proteomes" id="UP000184300">
    <property type="component" value="Unassembled WGS sequence"/>
</dbReference>
<dbReference type="InterPro" id="IPR013860">
    <property type="entry name" value="AreA_GATA"/>
</dbReference>
<accession>A0A1L9VGL7</accession>
<dbReference type="AlphaFoldDB" id="A0A1L9VGL7"/>
<proteinExistence type="predicted"/>
<reference evidence="3" key="1">
    <citation type="journal article" date="2017" name="Genome Biol.">
        <title>Comparative genomics reveals high biological diversity and specific adaptations in the industrially and medically important fungal genus Aspergillus.</title>
        <authorList>
            <person name="de Vries R.P."/>
            <person name="Riley R."/>
            <person name="Wiebenga A."/>
            <person name="Aguilar-Osorio G."/>
            <person name="Amillis S."/>
            <person name="Uchima C.A."/>
            <person name="Anderluh G."/>
            <person name="Asadollahi M."/>
            <person name="Askin M."/>
            <person name="Barry K."/>
            <person name="Battaglia E."/>
            <person name="Bayram O."/>
            <person name="Benocci T."/>
            <person name="Braus-Stromeyer S.A."/>
            <person name="Caldana C."/>
            <person name="Canovas D."/>
            <person name="Cerqueira G.C."/>
            <person name="Chen F."/>
            <person name="Chen W."/>
            <person name="Choi C."/>
            <person name="Clum A."/>
            <person name="Dos Santos R.A."/>
            <person name="Damasio A.R."/>
            <person name="Diallinas G."/>
            <person name="Emri T."/>
            <person name="Fekete E."/>
            <person name="Flipphi M."/>
            <person name="Freyberg S."/>
            <person name="Gallo A."/>
            <person name="Gournas C."/>
            <person name="Habgood R."/>
            <person name="Hainaut M."/>
            <person name="Harispe M.L."/>
            <person name="Henrissat B."/>
            <person name="Hilden K.S."/>
            <person name="Hope R."/>
            <person name="Hossain A."/>
            <person name="Karabika E."/>
            <person name="Karaffa L."/>
            <person name="Karanyi Z."/>
            <person name="Krasevec N."/>
            <person name="Kuo A."/>
            <person name="Kusch H."/>
            <person name="LaButti K."/>
            <person name="Lagendijk E.L."/>
            <person name="Lapidus A."/>
            <person name="Levasseur A."/>
            <person name="Lindquist E."/>
            <person name="Lipzen A."/>
            <person name="Logrieco A.F."/>
            <person name="MacCabe A."/>
            <person name="Maekelae M.R."/>
            <person name="Malavazi I."/>
            <person name="Melin P."/>
            <person name="Meyer V."/>
            <person name="Mielnichuk N."/>
            <person name="Miskei M."/>
            <person name="Molnar A.P."/>
            <person name="Mule G."/>
            <person name="Ngan C.Y."/>
            <person name="Orejas M."/>
            <person name="Orosz E."/>
            <person name="Ouedraogo J.P."/>
            <person name="Overkamp K.M."/>
            <person name="Park H.-S."/>
            <person name="Perrone G."/>
            <person name="Piumi F."/>
            <person name="Punt P.J."/>
            <person name="Ram A.F."/>
            <person name="Ramon A."/>
            <person name="Rauscher S."/>
            <person name="Record E."/>
            <person name="Riano-Pachon D.M."/>
            <person name="Robert V."/>
            <person name="Roehrig J."/>
            <person name="Ruller R."/>
            <person name="Salamov A."/>
            <person name="Salih N.S."/>
            <person name="Samson R.A."/>
            <person name="Sandor E."/>
            <person name="Sanguinetti M."/>
            <person name="Schuetze T."/>
            <person name="Sepcic K."/>
            <person name="Shelest E."/>
            <person name="Sherlock G."/>
            <person name="Sophianopoulou V."/>
            <person name="Squina F.M."/>
            <person name="Sun H."/>
            <person name="Susca A."/>
            <person name="Todd R.B."/>
            <person name="Tsang A."/>
            <person name="Unkles S.E."/>
            <person name="van de Wiele N."/>
            <person name="van Rossen-Uffink D."/>
            <person name="Oliveira J.V."/>
            <person name="Vesth T.C."/>
            <person name="Visser J."/>
            <person name="Yu J.-H."/>
            <person name="Zhou M."/>
            <person name="Andersen M.R."/>
            <person name="Archer D.B."/>
            <person name="Baker S.E."/>
            <person name="Benoit I."/>
            <person name="Brakhage A.A."/>
            <person name="Braus G.H."/>
            <person name="Fischer R."/>
            <person name="Frisvad J.C."/>
            <person name="Goldman G.H."/>
            <person name="Houbraken J."/>
            <person name="Oakley B."/>
            <person name="Pocsi I."/>
            <person name="Scazzocchio C."/>
            <person name="Seiboth B."/>
            <person name="vanKuyk P.A."/>
            <person name="Wortman J."/>
            <person name="Dyer P.S."/>
            <person name="Grigoriev I.V."/>
        </authorList>
    </citation>
    <scope>NUCLEOTIDE SEQUENCE [LARGE SCALE GENOMIC DNA]</scope>
    <source>
        <strain evidence="3">CBS 516.65</strain>
    </source>
</reference>
<organism evidence="2 3">
    <name type="scientific">Aspergillus glaucus CBS 516.65</name>
    <dbReference type="NCBI Taxonomy" id="1160497"/>
    <lineage>
        <taxon>Eukaryota</taxon>
        <taxon>Fungi</taxon>
        <taxon>Dikarya</taxon>
        <taxon>Ascomycota</taxon>
        <taxon>Pezizomycotina</taxon>
        <taxon>Eurotiomycetes</taxon>
        <taxon>Eurotiomycetidae</taxon>
        <taxon>Eurotiales</taxon>
        <taxon>Aspergillaceae</taxon>
        <taxon>Aspergillus</taxon>
        <taxon>Aspergillus subgen. Aspergillus</taxon>
    </lineage>
</organism>
<dbReference type="RefSeq" id="XP_022399738.1">
    <property type="nucleotide sequence ID" value="XM_022546095.1"/>
</dbReference>
<dbReference type="Pfam" id="PF08550">
    <property type="entry name" value="GATA_AreA"/>
    <property type="match status" value="1"/>
</dbReference>
<dbReference type="GeneID" id="34462356"/>
<feature type="domain" description="Nitrogen regulatory protein areA GATA-like" evidence="1">
    <location>
        <begin position="32"/>
        <end position="60"/>
    </location>
</feature>
<keyword evidence="3" id="KW-1185">Reference proteome</keyword>
<dbReference type="OrthoDB" id="5424234at2759"/>
<gene>
    <name evidence="2" type="ORF">ASPGLDRAFT_448211</name>
</gene>
<evidence type="ECO:0000313" key="3">
    <source>
        <dbReference type="Proteomes" id="UP000184300"/>
    </source>
</evidence>
<dbReference type="STRING" id="1160497.A0A1L9VGL7"/>
<evidence type="ECO:0000313" key="2">
    <source>
        <dbReference type="EMBL" id="OJJ83040.1"/>
    </source>
</evidence>
<protein>
    <recommendedName>
        <fullName evidence="1">Nitrogen regulatory protein areA GATA-like domain-containing protein</fullName>
    </recommendedName>
</protein>
<sequence length="153" mass="17455">MDLPKGLVTTSTRIPSHLEDPNVIDALGIARLWKVYHTNPAVHNNDSGHRLENFFWRVWGNERLRCSLRGETLATLFVNIAESQAQKLSSSSIVKLKPLGKSAPNSRQHHQLRKMSPTTYPEITIRGRIQIQFQMKIQIPAIHSHLFSKSQNQ</sequence>
<dbReference type="VEuPathDB" id="FungiDB:ASPGLDRAFT_448211"/>
<evidence type="ECO:0000259" key="1">
    <source>
        <dbReference type="Pfam" id="PF08550"/>
    </source>
</evidence>
<name>A0A1L9VGL7_ASPGL</name>
<dbReference type="EMBL" id="KV878900">
    <property type="protein sequence ID" value="OJJ83040.1"/>
    <property type="molecule type" value="Genomic_DNA"/>
</dbReference>